<organism evidence="1 2">
    <name type="scientific">Colletotrichum spaethianum</name>
    <dbReference type="NCBI Taxonomy" id="700344"/>
    <lineage>
        <taxon>Eukaryota</taxon>
        <taxon>Fungi</taxon>
        <taxon>Dikarya</taxon>
        <taxon>Ascomycota</taxon>
        <taxon>Pezizomycotina</taxon>
        <taxon>Sordariomycetes</taxon>
        <taxon>Hypocreomycetidae</taxon>
        <taxon>Glomerellales</taxon>
        <taxon>Glomerellaceae</taxon>
        <taxon>Colletotrichum</taxon>
        <taxon>Colletotrichum spaethianum species complex</taxon>
    </lineage>
</organism>
<dbReference type="InterPro" id="IPR015424">
    <property type="entry name" value="PyrdxlP-dep_Trfase"/>
</dbReference>
<comment type="caution">
    <text evidence="1">The sequence shown here is derived from an EMBL/GenBank/DDBJ whole genome shotgun (WGS) entry which is preliminary data.</text>
</comment>
<dbReference type="Gene3D" id="3.40.640.10">
    <property type="entry name" value="Type I PLP-dependent aspartate aminotransferase-like (Major domain)"/>
    <property type="match status" value="1"/>
</dbReference>
<dbReference type="Proteomes" id="UP001055115">
    <property type="component" value="Unassembled WGS sequence"/>
</dbReference>
<dbReference type="SUPFAM" id="SSF53383">
    <property type="entry name" value="PLP-dependent transferases"/>
    <property type="match status" value="1"/>
</dbReference>
<accession>A0AA37LDP2</accession>
<dbReference type="EMBL" id="BQXU01000012">
    <property type="protein sequence ID" value="GKT45489.1"/>
    <property type="molecule type" value="Genomic_DNA"/>
</dbReference>
<dbReference type="RefSeq" id="XP_049127839.1">
    <property type="nucleotide sequence ID" value="XM_049271882.1"/>
</dbReference>
<evidence type="ECO:0000313" key="2">
    <source>
        <dbReference type="Proteomes" id="UP001055115"/>
    </source>
</evidence>
<dbReference type="InterPro" id="IPR015421">
    <property type="entry name" value="PyrdxlP-dep_Trfase_major"/>
</dbReference>
<evidence type="ECO:0000313" key="1">
    <source>
        <dbReference type="EMBL" id="GKT45489.1"/>
    </source>
</evidence>
<proteinExistence type="predicted"/>
<reference evidence="1 2" key="1">
    <citation type="submission" date="2022-03" db="EMBL/GenBank/DDBJ databases">
        <title>Genome data of Colletotrichum spp.</title>
        <authorList>
            <person name="Utami Y.D."/>
            <person name="Hiruma K."/>
        </authorList>
    </citation>
    <scope>NUCLEOTIDE SEQUENCE [LARGE SCALE GENOMIC DNA]</scope>
    <source>
        <strain evidence="1 2">MAFF 239500</strain>
    </source>
</reference>
<protein>
    <submittedName>
        <fullName evidence="1">Uncharacterized protein</fullName>
    </submittedName>
</protein>
<gene>
    <name evidence="1" type="ORF">ColSpa_05670</name>
</gene>
<dbReference type="GeneID" id="73326472"/>
<name>A0AA37LDP2_9PEZI</name>
<dbReference type="AlphaFoldDB" id="A0AA37LDP2"/>
<sequence length="199" mass="21606">MEQIVAMGKMINVDFAQSFHADDTIRAAEETGARVVFLDPVVNVVRLPCTDIRAFLKKVTGQAGGKDRLVVIDGTMISGGLSVFDWASSSDGGPAVLYHESASKYAQLSLEIQMTGFFVAPSHLDELLRKIRRNTGGVLSRHGVACLPSLTPEIYEARLHMLTHNAESVYRGLQECVLHAAKVVYPGAHLLPMSSSILN</sequence>
<keyword evidence="2" id="KW-1185">Reference proteome</keyword>